<feature type="binding site" evidence="10">
    <location>
        <begin position="139"/>
        <end position="141"/>
    </location>
    <ligand>
        <name>2-[(2R,5Z)-2-carboxy-4-methylthiazol-5(2H)-ylidene]ethyl phosphate</name>
        <dbReference type="ChEBI" id="CHEBI:62899"/>
    </ligand>
</feature>
<dbReference type="KEGG" id="sfu:Sfum_3508"/>
<comment type="pathway">
    <text evidence="2 10 12">Cofactor biosynthesis; thiamine diphosphate biosynthesis; thiamine phosphate from 4-amino-2-methyl-5-diphosphomethylpyrimidine and 4-methyl-5-(2-phosphoethyl)-thiazole: step 1/1.</text>
</comment>
<dbReference type="AlphaFoldDB" id="A0LP27"/>
<dbReference type="FunCoup" id="A0LP27">
    <property type="interactions" value="452"/>
</dbReference>
<feature type="binding site" evidence="10">
    <location>
        <position position="75"/>
    </location>
    <ligand>
        <name>Mg(2+)</name>
        <dbReference type="ChEBI" id="CHEBI:18420"/>
    </ligand>
</feature>
<feature type="binding site" evidence="10">
    <location>
        <position position="94"/>
    </location>
    <ligand>
        <name>Mg(2+)</name>
        <dbReference type="ChEBI" id="CHEBI:18420"/>
    </ligand>
</feature>
<dbReference type="RefSeq" id="WP_011700304.1">
    <property type="nucleotide sequence ID" value="NC_008554.1"/>
</dbReference>
<evidence type="ECO:0000256" key="5">
    <source>
        <dbReference type="ARBA" id="ARBA00022842"/>
    </source>
</evidence>
<dbReference type="Pfam" id="PF02581">
    <property type="entry name" value="TMP-TENI"/>
    <property type="match status" value="1"/>
</dbReference>
<proteinExistence type="inferred from homology"/>
<keyword evidence="5 10" id="KW-0460">Magnesium</keyword>
<feature type="binding site" evidence="10">
    <location>
        <position position="74"/>
    </location>
    <ligand>
        <name>4-amino-2-methyl-5-(diphosphooxymethyl)pyrimidine</name>
        <dbReference type="ChEBI" id="CHEBI:57841"/>
    </ligand>
</feature>
<dbReference type="EMBL" id="CP000478">
    <property type="protein sequence ID" value="ABK19179.1"/>
    <property type="molecule type" value="Genomic_DNA"/>
</dbReference>
<dbReference type="GO" id="GO:0005737">
    <property type="term" value="C:cytoplasm"/>
    <property type="evidence" value="ECO:0007669"/>
    <property type="project" value="TreeGrafter"/>
</dbReference>
<dbReference type="GO" id="GO:0004789">
    <property type="term" value="F:thiamine-phosphate diphosphorylase activity"/>
    <property type="evidence" value="ECO:0007669"/>
    <property type="project" value="UniProtKB-UniRule"/>
</dbReference>
<evidence type="ECO:0000256" key="2">
    <source>
        <dbReference type="ARBA" id="ARBA00005165"/>
    </source>
</evidence>
<evidence type="ECO:0000313" key="15">
    <source>
        <dbReference type="Proteomes" id="UP000001784"/>
    </source>
</evidence>
<dbReference type="FunFam" id="3.20.20.70:FF:000096">
    <property type="entry name" value="Thiamine-phosphate synthase"/>
    <property type="match status" value="1"/>
</dbReference>
<evidence type="ECO:0000256" key="10">
    <source>
        <dbReference type="HAMAP-Rule" id="MF_00097"/>
    </source>
</evidence>
<feature type="binding site" evidence="10">
    <location>
        <begin position="42"/>
        <end position="46"/>
    </location>
    <ligand>
        <name>4-amino-2-methyl-5-(diphosphooxymethyl)pyrimidine</name>
        <dbReference type="ChEBI" id="CHEBI:57841"/>
    </ligand>
</feature>
<comment type="catalytic activity">
    <reaction evidence="9 10 11">
        <text>2-[(2R,5Z)-2-carboxy-4-methylthiazol-5(2H)-ylidene]ethyl phosphate + 4-amino-2-methyl-5-(diphosphooxymethyl)pyrimidine + 2 H(+) = thiamine phosphate + CO2 + diphosphate</text>
        <dbReference type="Rhea" id="RHEA:47844"/>
        <dbReference type="ChEBI" id="CHEBI:15378"/>
        <dbReference type="ChEBI" id="CHEBI:16526"/>
        <dbReference type="ChEBI" id="CHEBI:33019"/>
        <dbReference type="ChEBI" id="CHEBI:37575"/>
        <dbReference type="ChEBI" id="CHEBI:57841"/>
        <dbReference type="ChEBI" id="CHEBI:62899"/>
        <dbReference type="EC" id="2.5.1.3"/>
    </reaction>
</comment>
<dbReference type="CDD" id="cd00564">
    <property type="entry name" value="TMP_TenI"/>
    <property type="match status" value="1"/>
</dbReference>
<dbReference type="PANTHER" id="PTHR20857:SF23">
    <property type="entry name" value="THIAMINE BIOSYNTHETIC BIFUNCTIONAL ENZYME"/>
    <property type="match status" value="1"/>
</dbReference>
<dbReference type="Gene3D" id="3.20.20.70">
    <property type="entry name" value="Aldolase class I"/>
    <property type="match status" value="1"/>
</dbReference>
<dbReference type="InterPro" id="IPR013785">
    <property type="entry name" value="Aldolase_TIM"/>
</dbReference>
<dbReference type="OrthoDB" id="9810880at2"/>
<dbReference type="GO" id="GO:0000287">
    <property type="term" value="F:magnesium ion binding"/>
    <property type="evidence" value="ECO:0007669"/>
    <property type="project" value="UniProtKB-UniRule"/>
</dbReference>
<dbReference type="Proteomes" id="UP000001784">
    <property type="component" value="Chromosome"/>
</dbReference>
<feature type="binding site" evidence="10">
    <location>
        <position position="142"/>
    </location>
    <ligand>
        <name>4-amino-2-methyl-5-(diphosphooxymethyl)pyrimidine</name>
        <dbReference type="ChEBI" id="CHEBI:57841"/>
    </ligand>
</feature>
<evidence type="ECO:0000256" key="4">
    <source>
        <dbReference type="ARBA" id="ARBA00022723"/>
    </source>
</evidence>
<dbReference type="SUPFAM" id="SSF51391">
    <property type="entry name" value="Thiamin phosphate synthase"/>
    <property type="match status" value="1"/>
</dbReference>
<comment type="catalytic activity">
    <reaction evidence="7 10 11">
        <text>4-methyl-5-(2-phosphooxyethyl)-thiazole + 4-amino-2-methyl-5-(diphosphooxymethyl)pyrimidine + H(+) = thiamine phosphate + diphosphate</text>
        <dbReference type="Rhea" id="RHEA:22328"/>
        <dbReference type="ChEBI" id="CHEBI:15378"/>
        <dbReference type="ChEBI" id="CHEBI:33019"/>
        <dbReference type="ChEBI" id="CHEBI:37575"/>
        <dbReference type="ChEBI" id="CHEBI:57841"/>
        <dbReference type="ChEBI" id="CHEBI:58296"/>
        <dbReference type="EC" id="2.5.1.3"/>
    </reaction>
</comment>
<keyword evidence="6 10" id="KW-0784">Thiamine biosynthesis</keyword>
<evidence type="ECO:0000259" key="13">
    <source>
        <dbReference type="Pfam" id="PF02581"/>
    </source>
</evidence>
<comment type="similarity">
    <text evidence="10 11">Belongs to the thiamine-phosphate synthase family.</text>
</comment>
<dbReference type="GO" id="GO:0009229">
    <property type="term" value="P:thiamine diphosphate biosynthetic process"/>
    <property type="evidence" value="ECO:0007669"/>
    <property type="project" value="UniProtKB-UniRule"/>
</dbReference>
<evidence type="ECO:0000256" key="12">
    <source>
        <dbReference type="RuleBase" id="RU004253"/>
    </source>
</evidence>
<dbReference type="HOGENOM" id="CLU_018272_3_2_7"/>
<dbReference type="UniPathway" id="UPA00060">
    <property type="reaction ID" value="UER00141"/>
</dbReference>
<feature type="binding site" evidence="10">
    <location>
        <position position="113"/>
    </location>
    <ligand>
        <name>4-amino-2-methyl-5-(diphosphooxymethyl)pyrimidine</name>
        <dbReference type="ChEBI" id="CHEBI:57841"/>
    </ligand>
</feature>
<feature type="binding site" evidence="10">
    <location>
        <position position="170"/>
    </location>
    <ligand>
        <name>2-[(2R,5Z)-2-carboxy-4-methylthiazol-5(2H)-ylidene]ethyl phosphate</name>
        <dbReference type="ChEBI" id="CHEBI:62899"/>
    </ligand>
</feature>
<gene>
    <name evidence="10" type="primary">thiE</name>
    <name evidence="14" type="ordered locus">Sfum_3508</name>
</gene>
<evidence type="ECO:0000256" key="1">
    <source>
        <dbReference type="ARBA" id="ARBA00003814"/>
    </source>
</evidence>
<dbReference type="HAMAP" id="MF_00097">
    <property type="entry name" value="TMP_synthase"/>
    <property type="match status" value="1"/>
</dbReference>
<name>A0LP27_SYNFM</name>
<organism evidence="14 15">
    <name type="scientific">Syntrophobacter fumaroxidans (strain DSM 10017 / MPOB)</name>
    <dbReference type="NCBI Taxonomy" id="335543"/>
    <lineage>
        <taxon>Bacteria</taxon>
        <taxon>Pseudomonadati</taxon>
        <taxon>Thermodesulfobacteriota</taxon>
        <taxon>Syntrophobacteria</taxon>
        <taxon>Syntrophobacterales</taxon>
        <taxon>Syntrophobacteraceae</taxon>
        <taxon>Syntrophobacter</taxon>
    </lineage>
</organism>
<comment type="cofactor">
    <cofactor evidence="10">
        <name>Mg(2+)</name>
        <dbReference type="ChEBI" id="CHEBI:18420"/>
    </cofactor>
    <text evidence="10">Binds 1 Mg(2+) ion per subunit.</text>
</comment>
<dbReference type="EC" id="2.5.1.3" evidence="10"/>
<evidence type="ECO:0000256" key="11">
    <source>
        <dbReference type="RuleBase" id="RU003826"/>
    </source>
</evidence>
<dbReference type="InParanoid" id="A0LP27"/>
<dbReference type="InterPro" id="IPR036206">
    <property type="entry name" value="ThiamineP_synth_sf"/>
</dbReference>
<dbReference type="eggNOG" id="COG0352">
    <property type="taxonomic scope" value="Bacteria"/>
</dbReference>
<evidence type="ECO:0000256" key="9">
    <source>
        <dbReference type="ARBA" id="ARBA00047883"/>
    </source>
</evidence>
<evidence type="ECO:0000256" key="7">
    <source>
        <dbReference type="ARBA" id="ARBA00047334"/>
    </source>
</evidence>
<feature type="domain" description="Thiamine phosphate synthase/TenI" evidence="13">
    <location>
        <begin position="12"/>
        <end position="193"/>
    </location>
</feature>
<comment type="catalytic activity">
    <reaction evidence="8 10 11">
        <text>2-(2-carboxy-4-methylthiazol-5-yl)ethyl phosphate + 4-amino-2-methyl-5-(diphosphooxymethyl)pyrimidine + 2 H(+) = thiamine phosphate + CO2 + diphosphate</text>
        <dbReference type="Rhea" id="RHEA:47848"/>
        <dbReference type="ChEBI" id="CHEBI:15378"/>
        <dbReference type="ChEBI" id="CHEBI:16526"/>
        <dbReference type="ChEBI" id="CHEBI:33019"/>
        <dbReference type="ChEBI" id="CHEBI:37575"/>
        <dbReference type="ChEBI" id="CHEBI:57841"/>
        <dbReference type="ChEBI" id="CHEBI:62890"/>
        <dbReference type="EC" id="2.5.1.3"/>
    </reaction>
</comment>
<reference evidence="14 15" key="1">
    <citation type="submission" date="2006-10" db="EMBL/GenBank/DDBJ databases">
        <title>Complete sequence of Syntrophobacter fumaroxidans MPOB.</title>
        <authorList>
            <consortium name="US DOE Joint Genome Institute"/>
            <person name="Copeland A."/>
            <person name="Lucas S."/>
            <person name="Lapidus A."/>
            <person name="Barry K."/>
            <person name="Detter J.C."/>
            <person name="Glavina del Rio T."/>
            <person name="Hammon N."/>
            <person name="Israni S."/>
            <person name="Pitluck S."/>
            <person name="Goltsman E.G."/>
            <person name="Martinez M."/>
            <person name="Schmutz J."/>
            <person name="Larimer F."/>
            <person name="Land M."/>
            <person name="Hauser L."/>
            <person name="Kyrpides N."/>
            <person name="Kim E."/>
            <person name="Boone D.R."/>
            <person name="Brockman F."/>
            <person name="Culley D."/>
            <person name="Ferry J."/>
            <person name="Gunsalus R."/>
            <person name="McInerney M.J."/>
            <person name="Morrison M."/>
            <person name="Plugge C."/>
            <person name="Rohlin L."/>
            <person name="Scholten J."/>
            <person name="Sieber J."/>
            <person name="Stams A.J.M."/>
            <person name="Worm P."/>
            <person name="Henstra A.M."/>
            <person name="Richardson P."/>
        </authorList>
    </citation>
    <scope>NUCLEOTIDE SEQUENCE [LARGE SCALE GENOMIC DNA]</scope>
    <source>
        <strain evidence="15">DSM 10017 / MPOB</strain>
    </source>
</reference>
<dbReference type="STRING" id="335543.Sfum_3508"/>
<evidence type="ECO:0000313" key="14">
    <source>
        <dbReference type="EMBL" id="ABK19179.1"/>
    </source>
</evidence>
<dbReference type="PANTHER" id="PTHR20857">
    <property type="entry name" value="THIAMINE-PHOSPHATE PYROPHOSPHORYLASE"/>
    <property type="match status" value="1"/>
</dbReference>
<protein>
    <recommendedName>
        <fullName evidence="10">Thiamine-phosphate synthase</fullName>
        <shortName evidence="10">TP synthase</shortName>
        <shortName evidence="10">TPS</shortName>
        <ecNumber evidence="10">2.5.1.3</ecNumber>
    </recommendedName>
    <alternativeName>
        <fullName evidence="10">Thiamine-phosphate pyrophosphorylase</fullName>
        <shortName evidence="10">TMP pyrophosphorylase</shortName>
        <shortName evidence="10">TMP-PPase</shortName>
    </alternativeName>
</protein>
<keyword evidence="3 10" id="KW-0808">Transferase</keyword>
<evidence type="ECO:0000256" key="8">
    <source>
        <dbReference type="ARBA" id="ARBA00047851"/>
    </source>
</evidence>
<dbReference type="InterPro" id="IPR022998">
    <property type="entry name" value="ThiamineP_synth_TenI"/>
</dbReference>
<comment type="function">
    <text evidence="1 10">Condenses 4-methyl-5-(beta-hydroxyethyl)thiazole monophosphate (THZ-P) and 2-methyl-4-amino-5-hydroxymethyl pyrimidine pyrophosphate (HMP-PP) to form thiamine monophosphate (TMP).</text>
</comment>
<evidence type="ECO:0000256" key="3">
    <source>
        <dbReference type="ARBA" id="ARBA00022679"/>
    </source>
</evidence>
<accession>A0LP27</accession>
<sequence length="223" mass="23215">MGTVSPPVDYTLYLVTDRGLAAGRSFEDIVREGVEGGVTLVQLREKDLAVRDFVACAVALRNLLGEYRVPLIVNDRVDVALACGAAGVHLGQDDMDCASARRIVGRGRIVGVSVSCVEEAVKAEAQGADYLGVSPVFSTPTKTDTPPAVGLEGLRAIRMAVRLPLVAIGGIKAENAADVIRAGADGLAVVSAIMACPEPRVAARTLKAAIAEARARVRTARIG</sequence>
<feature type="binding site" evidence="10">
    <location>
        <begin position="190"/>
        <end position="191"/>
    </location>
    <ligand>
        <name>2-[(2R,5Z)-2-carboxy-4-methylthiazol-5(2H)-ylidene]ethyl phosphate</name>
        <dbReference type="ChEBI" id="CHEBI:62899"/>
    </ligand>
</feature>
<dbReference type="InterPro" id="IPR034291">
    <property type="entry name" value="TMP_synthase"/>
</dbReference>
<keyword evidence="4 10" id="KW-0479">Metal-binding</keyword>
<dbReference type="GO" id="GO:0009228">
    <property type="term" value="P:thiamine biosynthetic process"/>
    <property type="evidence" value="ECO:0007669"/>
    <property type="project" value="UniProtKB-KW"/>
</dbReference>
<evidence type="ECO:0000256" key="6">
    <source>
        <dbReference type="ARBA" id="ARBA00022977"/>
    </source>
</evidence>
<dbReference type="NCBIfam" id="TIGR00693">
    <property type="entry name" value="thiE"/>
    <property type="match status" value="1"/>
</dbReference>
<keyword evidence="15" id="KW-1185">Reference proteome</keyword>